<dbReference type="AlphaFoldDB" id="A0A1X7A3W9"/>
<dbReference type="UniPathway" id="UPA00958"/>
<keyword evidence="8" id="KW-0472">Membrane</keyword>
<comment type="subcellular location">
    <subcellularLocation>
        <location evidence="8">Cell membrane</location>
    </subcellularLocation>
</comment>
<gene>
    <name evidence="10" type="primary">waaA_2</name>
    <name evidence="10" type="ORF">PSM7751_03674</name>
</gene>
<comment type="pathway">
    <text evidence="2 8">Bacterial outer membrane biogenesis; LPS core biosynthesis.</text>
</comment>
<feature type="domain" description="3-deoxy-D-manno-octulosonic-acid transferase N-terminal" evidence="9">
    <location>
        <begin position="29"/>
        <end position="186"/>
    </location>
</feature>
<dbReference type="GO" id="GO:0009244">
    <property type="term" value="P:lipopolysaccharide core region biosynthetic process"/>
    <property type="evidence" value="ECO:0007669"/>
    <property type="project" value="UniProtKB-UniRule"/>
</dbReference>
<comment type="catalytic activity">
    <reaction evidence="7 8">
        <text>lipid IVA (E. coli) + CMP-3-deoxy-beta-D-manno-octulosonate = alpha-Kdo-(2-&gt;6)-lipid IVA (E. coli) + CMP + H(+)</text>
        <dbReference type="Rhea" id="RHEA:28066"/>
        <dbReference type="ChEBI" id="CHEBI:15378"/>
        <dbReference type="ChEBI" id="CHEBI:58603"/>
        <dbReference type="ChEBI" id="CHEBI:60364"/>
        <dbReference type="ChEBI" id="CHEBI:60377"/>
        <dbReference type="ChEBI" id="CHEBI:85987"/>
        <dbReference type="EC" id="2.4.99.12"/>
    </reaction>
</comment>
<dbReference type="GO" id="GO:0043842">
    <property type="term" value="F:Kdo transferase activity"/>
    <property type="evidence" value="ECO:0007669"/>
    <property type="project" value="UniProtKB-EC"/>
</dbReference>
<sequence>MVRPVGLAAYRALTRRGAQAGADLPPRPEGVVLWIHCPRAARRKSAEELARRLISQEDDLSVLLTLGESDRLTPIDDPALITLPAPEEDGSSLQAFFSHWHPDMLVWLTGDLRPPLLAQARRASIPMMLAEAEEDAFNEPRFSLRPSQTRRMLERFSVLCASSANAARRLQRLGVDPGRIEISGALQEAGMALPCNDETRDELAAELAGRPIWLAAMVHREELATVLDAHRRASRLAHRLLLVLVPDDPEEAEAYTEVLKTEGWRYISWSDGDLPRDETQVLLADTRGEMGLWYRLSPVTLMAGSLRRGMKGHDPFEPAALGSAVLYGPFVAHHLPAYTKLAQAGAARLIRDADSLAQGLSRMLAPDQAATMAMAAWDAATAGAEMTDRVCAWVTEQIDERQG</sequence>
<dbReference type="GO" id="GO:0005886">
    <property type="term" value="C:plasma membrane"/>
    <property type="evidence" value="ECO:0007669"/>
    <property type="project" value="UniProtKB-SubCell"/>
</dbReference>
<evidence type="ECO:0000256" key="2">
    <source>
        <dbReference type="ARBA" id="ARBA00004713"/>
    </source>
</evidence>
<keyword evidence="8" id="KW-0448">Lipopolysaccharide biosynthesis</keyword>
<dbReference type="EC" id="2.4.99.12" evidence="3 8"/>
<keyword evidence="8" id="KW-1003">Cell membrane</keyword>
<dbReference type="Pfam" id="PF04413">
    <property type="entry name" value="Glycos_transf_N"/>
    <property type="match status" value="1"/>
</dbReference>
<keyword evidence="11" id="KW-1185">Reference proteome</keyword>
<dbReference type="PANTHER" id="PTHR42755:SF1">
    <property type="entry name" value="3-DEOXY-D-MANNO-OCTULOSONIC ACID TRANSFERASE, MITOCHONDRIAL-RELATED"/>
    <property type="match status" value="1"/>
</dbReference>
<dbReference type="InterPro" id="IPR038107">
    <property type="entry name" value="Glycos_transf_N_sf"/>
</dbReference>
<evidence type="ECO:0000256" key="1">
    <source>
        <dbReference type="ARBA" id="ARBA00003394"/>
    </source>
</evidence>
<dbReference type="SUPFAM" id="SSF53756">
    <property type="entry name" value="UDP-Glycosyltransferase/glycogen phosphorylase"/>
    <property type="match status" value="1"/>
</dbReference>
<dbReference type="Gene3D" id="3.40.50.2000">
    <property type="entry name" value="Glycogen Phosphorylase B"/>
    <property type="match status" value="1"/>
</dbReference>
<reference evidence="11" key="1">
    <citation type="submission" date="2017-03" db="EMBL/GenBank/DDBJ databases">
        <authorList>
            <person name="Rodrigo-Torres L."/>
            <person name="Arahal R.D."/>
            <person name="Lucena T."/>
        </authorList>
    </citation>
    <scope>NUCLEOTIDE SEQUENCE [LARGE SCALE GENOMIC DNA]</scope>
    <source>
        <strain evidence="11">CECT 7751</strain>
    </source>
</reference>
<organism evidence="10 11">
    <name type="scientific">Pseudooceanicola marinus</name>
    <dbReference type="NCBI Taxonomy" id="396013"/>
    <lineage>
        <taxon>Bacteria</taxon>
        <taxon>Pseudomonadati</taxon>
        <taxon>Pseudomonadota</taxon>
        <taxon>Alphaproteobacteria</taxon>
        <taxon>Rhodobacterales</taxon>
        <taxon>Paracoccaceae</taxon>
        <taxon>Pseudooceanicola</taxon>
    </lineage>
</organism>
<dbReference type="EMBL" id="FWFN01000008">
    <property type="protein sequence ID" value="SLN69322.1"/>
    <property type="molecule type" value="Genomic_DNA"/>
</dbReference>
<proteinExistence type="inferred from homology"/>
<evidence type="ECO:0000256" key="3">
    <source>
        <dbReference type="ARBA" id="ARBA00012621"/>
    </source>
</evidence>
<keyword evidence="10" id="KW-0328">Glycosyltransferase</keyword>
<evidence type="ECO:0000256" key="7">
    <source>
        <dbReference type="ARBA" id="ARBA00049183"/>
    </source>
</evidence>
<dbReference type="GO" id="GO:0009245">
    <property type="term" value="P:lipid A biosynthetic process"/>
    <property type="evidence" value="ECO:0007669"/>
    <property type="project" value="TreeGrafter"/>
</dbReference>
<evidence type="ECO:0000256" key="8">
    <source>
        <dbReference type="RuleBase" id="RU365103"/>
    </source>
</evidence>
<protein>
    <recommendedName>
        <fullName evidence="4 8">3-deoxy-D-manno-octulosonic acid transferase</fullName>
        <shortName evidence="8">Kdo transferase</shortName>
        <ecNumber evidence="3 8">2.4.99.12</ecNumber>
    </recommendedName>
    <alternativeName>
        <fullName evidence="6 8">Lipid IV(A) 3-deoxy-D-manno-octulosonic acid transferase</fullName>
    </alternativeName>
</protein>
<dbReference type="Gene3D" id="3.40.50.11720">
    <property type="entry name" value="3-Deoxy-D-manno-octulosonic-acid transferase, N-terminal domain"/>
    <property type="match status" value="1"/>
</dbReference>
<name>A0A1X7A3W9_9RHOB</name>
<dbReference type="Proteomes" id="UP000193963">
    <property type="component" value="Unassembled WGS sequence"/>
</dbReference>
<evidence type="ECO:0000313" key="11">
    <source>
        <dbReference type="Proteomes" id="UP000193963"/>
    </source>
</evidence>
<evidence type="ECO:0000313" key="10">
    <source>
        <dbReference type="EMBL" id="SLN69322.1"/>
    </source>
</evidence>
<dbReference type="OrthoDB" id="9789797at2"/>
<comment type="similarity">
    <text evidence="8">Belongs to the glycosyltransferase group 1 family.</text>
</comment>
<dbReference type="InterPro" id="IPR007507">
    <property type="entry name" value="Glycos_transf_N"/>
</dbReference>
<evidence type="ECO:0000259" key="9">
    <source>
        <dbReference type="Pfam" id="PF04413"/>
    </source>
</evidence>
<evidence type="ECO:0000256" key="6">
    <source>
        <dbReference type="ARBA" id="ARBA00031445"/>
    </source>
</evidence>
<evidence type="ECO:0000256" key="5">
    <source>
        <dbReference type="ARBA" id="ARBA00022679"/>
    </source>
</evidence>
<comment type="function">
    <text evidence="1 8">Involved in lipopolysaccharide (LPS) biosynthesis. Catalyzes the transfer of 3-deoxy-D-manno-octulosonate (Kdo) residue(s) from CMP-Kdo to lipid IV(A), the tetraacyldisaccharide-1,4'-bisphosphate precursor of lipid A.</text>
</comment>
<dbReference type="RefSeq" id="WP_085889686.1">
    <property type="nucleotide sequence ID" value="NZ_FWFN01000008.1"/>
</dbReference>
<evidence type="ECO:0000256" key="4">
    <source>
        <dbReference type="ARBA" id="ARBA00019077"/>
    </source>
</evidence>
<dbReference type="PANTHER" id="PTHR42755">
    <property type="entry name" value="3-DEOXY-MANNO-OCTULOSONATE CYTIDYLYLTRANSFERASE"/>
    <property type="match status" value="1"/>
</dbReference>
<accession>A0A1X7A3W9</accession>
<dbReference type="InterPro" id="IPR039901">
    <property type="entry name" value="Kdotransferase"/>
</dbReference>
<keyword evidence="5 8" id="KW-0808">Transferase</keyword>